<name>A0A7J0FU50_9ERIC</name>
<dbReference type="Proteomes" id="UP000585474">
    <property type="component" value="Unassembled WGS sequence"/>
</dbReference>
<evidence type="ECO:0000313" key="2">
    <source>
        <dbReference type="EMBL" id="GFZ02211.1"/>
    </source>
</evidence>
<evidence type="ECO:0000313" key="3">
    <source>
        <dbReference type="Proteomes" id="UP000585474"/>
    </source>
</evidence>
<dbReference type="Pfam" id="PF10551">
    <property type="entry name" value="MULE"/>
    <property type="match status" value="1"/>
</dbReference>
<evidence type="ECO:0000259" key="1">
    <source>
        <dbReference type="Pfam" id="PF10551"/>
    </source>
</evidence>
<sequence>MIYKKLPINDDRTLQNVLNIPSRHPDHQHVEIYVVKEEGSTRNTSESHAAVSWADVHTYGELLSGRGNLSTLGSFTQIFALRQSSQRTLAEKAPGQRMCSLFSQDGCIEARGASRNEDIDVLLTNEANDNFGDDGHEDPNIGEALHDNPHIPFFTNLVGADDVVGGRDLYDRCPTWLDVTPEFAKGMVFKDKDAAIAMVFGDWDASYEKLPKFMRTLELRNLGTTVILEILDLGMMDIRALDIIFLAFRPCIEGFKNCPPIIRIDGTFLFGMYTGVMLIAMAKTVTNNIFSLAFALVESENYCDWSWFIHNVKHLIVTGMEGVTLISDLHAAIISAVKHEWEIARLRQPVGIHKYCLIHFRMQAKLEEYQARSAEHHVTICNWASGPAEVVTSAAGTTENHKHVVLTIDPLGYENMGVQMRSHVDVAAQDYYSQTLVRVAYLPLLLDLDATGVCSWGSAVLAMLYRNTCRATKIGQRQIARALLLLQGVHFLGGPWGARLRITTTSTHVVRVYRDQLNHLRPDKVVLAAPNTSPTLHSIDMRGRARTDWTQFHREHIDRWHHRREYLVVGVIDVVAMRYNDLFMVWYRHITRTLVGNPAHRPTSGYVEIGSAIYIADMYDARDMCSRSLHALCEHQRIGQLGVPEPPPTIPLGVPAASPAMPPAFPVHPPLSTSSS</sequence>
<dbReference type="OrthoDB" id="683469at2759"/>
<proteinExistence type="predicted"/>
<dbReference type="AlphaFoldDB" id="A0A7J0FU50"/>
<dbReference type="PANTHER" id="PTHR31973:SF195">
    <property type="entry name" value="MUDR FAMILY TRANSPOSASE"/>
    <property type="match status" value="1"/>
</dbReference>
<dbReference type="InterPro" id="IPR018289">
    <property type="entry name" value="MULE_transposase_dom"/>
</dbReference>
<accession>A0A7J0FU50</accession>
<organism evidence="2 3">
    <name type="scientific">Actinidia rufa</name>
    <dbReference type="NCBI Taxonomy" id="165716"/>
    <lineage>
        <taxon>Eukaryota</taxon>
        <taxon>Viridiplantae</taxon>
        <taxon>Streptophyta</taxon>
        <taxon>Embryophyta</taxon>
        <taxon>Tracheophyta</taxon>
        <taxon>Spermatophyta</taxon>
        <taxon>Magnoliopsida</taxon>
        <taxon>eudicotyledons</taxon>
        <taxon>Gunneridae</taxon>
        <taxon>Pentapetalae</taxon>
        <taxon>asterids</taxon>
        <taxon>Ericales</taxon>
        <taxon>Actinidiaceae</taxon>
        <taxon>Actinidia</taxon>
    </lineage>
</organism>
<dbReference type="PANTHER" id="PTHR31973">
    <property type="entry name" value="POLYPROTEIN, PUTATIVE-RELATED"/>
    <property type="match status" value="1"/>
</dbReference>
<feature type="domain" description="MULE transposase" evidence="1">
    <location>
        <begin position="262"/>
        <end position="361"/>
    </location>
</feature>
<dbReference type="EMBL" id="BJWL01000015">
    <property type="protein sequence ID" value="GFZ02211.1"/>
    <property type="molecule type" value="Genomic_DNA"/>
</dbReference>
<gene>
    <name evidence="2" type="ORF">Acr_15g0008190</name>
</gene>
<reference evidence="2 3" key="1">
    <citation type="submission" date="2019-07" db="EMBL/GenBank/DDBJ databases">
        <title>De Novo Assembly of kiwifruit Actinidia rufa.</title>
        <authorList>
            <person name="Sugita-Konishi S."/>
            <person name="Sato K."/>
            <person name="Mori E."/>
            <person name="Abe Y."/>
            <person name="Kisaki G."/>
            <person name="Hamano K."/>
            <person name="Suezawa K."/>
            <person name="Otani M."/>
            <person name="Fukuda T."/>
            <person name="Manabe T."/>
            <person name="Gomi K."/>
            <person name="Tabuchi M."/>
            <person name="Akimitsu K."/>
            <person name="Kataoka I."/>
        </authorList>
    </citation>
    <scope>NUCLEOTIDE SEQUENCE [LARGE SCALE GENOMIC DNA]</scope>
    <source>
        <strain evidence="3">cv. Fuchu</strain>
    </source>
</reference>
<protein>
    <recommendedName>
        <fullName evidence="1">MULE transposase domain-containing protein</fullName>
    </recommendedName>
</protein>
<keyword evidence="3" id="KW-1185">Reference proteome</keyword>
<comment type="caution">
    <text evidence="2">The sequence shown here is derived from an EMBL/GenBank/DDBJ whole genome shotgun (WGS) entry which is preliminary data.</text>
</comment>